<reference evidence="1 2" key="1">
    <citation type="submission" date="2024-10" db="EMBL/GenBank/DDBJ databases">
        <title>The Natural Products Discovery Center: Release of the First 8490 Sequenced Strains for Exploring Actinobacteria Biosynthetic Diversity.</title>
        <authorList>
            <person name="Kalkreuter E."/>
            <person name="Kautsar S.A."/>
            <person name="Yang D."/>
            <person name="Bader C.D."/>
            <person name="Teijaro C.N."/>
            <person name="Fluegel L."/>
            <person name="Davis C.M."/>
            <person name="Simpson J.R."/>
            <person name="Lauterbach L."/>
            <person name="Steele A.D."/>
            <person name="Gui C."/>
            <person name="Meng S."/>
            <person name="Li G."/>
            <person name="Viehrig K."/>
            <person name="Ye F."/>
            <person name="Su P."/>
            <person name="Kiefer A.F."/>
            <person name="Nichols A."/>
            <person name="Cepeda A.J."/>
            <person name="Yan W."/>
            <person name="Fan B."/>
            <person name="Jiang Y."/>
            <person name="Adhikari A."/>
            <person name="Zheng C.-J."/>
            <person name="Schuster L."/>
            <person name="Cowan T.M."/>
            <person name="Smanski M.J."/>
            <person name="Chevrette M.G."/>
            <person name="De Carvalho L.P.S."/>
            <person name="Shen B."/>
        </authorList>
    </citation>
    <scope>NUCLEOTIDE SEQUENCE [LARGE SCALE GENOMIC DNA]</scope>
    <source>
        <strain evidence="1 2">NPDC001650</strain>
    </source>
</reference>
<evidence type="ECO:0000313" key="1">
    <source>
        <dbReference type="EMBL" id="MFF4214862.1"/>
    </source>
</evidence>
<protein>
    <submittedName>
        <fullName evidence="1">Uncharacterized protein</fullName>
    </submittedName>
</protein>
<proteinExistence type="predicted"/>
<gene>
    <name evidence="1" type="ORF">ACFYZM_01075</name>
</gene>
<evidence type="ECO:0000313" key="2">
    <source>
        <dbReference type="Proteomes" id="UP001602123"/>
    </source>
</evidence>
<dbReference type="Proteomes" id="UP001602123">
    <property type="component" value="Unassembled WGS sequence"/>
</dbReference>
<sequence length="81" mass="8857">MACHDILHGLVAKQNQAARLAGEGRAADDRIAQLQAANPVDQAQIDKLKAQRADISKRLGTLLTEIAEVQQDFKDCIARHL</sequence>
<name>A0ABW6TQI5_9ACTN</name>
<keyword evidence="2" id="KW-1185">Reference proteome</keyword>
<comment type="caution">
    <text evidence="1">The sequence shown here is derived from an EMBL/GenBank/DDBJ whole genome shotgun (WGS) entry which is preliminary data.</text>
</comment>
<organism evidence="1 2">
    <name type="scientific">Streptomyces nondiastaticus</name>
    <dbReference type="NCBI Taxonomy" id="3154512"/>
    <lineage>
        <taxon>Bacteria</taxon>
        <taxon>Bacillati</taxon>
        <taxon>Actinomycetota</taxon>
        <taxon>Actinomycetes</taxon>
        <taxon>Kitasatosporales</taxon>
        <taxon>Streptomycetaceae</taxon>
        <taxon>Streptomyces</taxon>
    </lineage>
</organism>
<accession>A0ABW6TQI5</accession>
<dbReference type="EMBL" id="JBIAUT010000001">
    <property type="protein sequence ID" value="MFF4214862.1"/>
    <property type="molecule type" value="Genomic_DNA"/>
</dbReference>
<dbReference type="RefSeq" id="WP_388623026.1">
    <property type="nucleotide sequence ID" value="NZ_JBIAUT010000001.1"/>
</dbReference>